<dbReference type="EMBL" id="JABFUD020000010">
    <property type="protein sequence ID" value="KAI5074467.1"/>
    <property type="molecule type" value="Genomic_DNA"/>
</dbReference>
<reference evidence="3" key="1">
    <citation type="submission" date="2021-01" db="EMBL/GenBank/DDBJ databases">
        <title>Adiantum capillus-veneris genome.</title>
        <authorList>
            <person name="Fang Y."/>
            <person name="Liao Q."/>
        </authorList>
    </citation>
    <scope>NUCLEOTIDE SEQUENCE</scope>
    <source>
        <strain evidence="3">H3</strain>
        <tissue evidence="3">Leaf</tissue>
    </source>
</reference>
<comment type="caution">
    <text evidence="3">The sequence shown here is derived from an EMBL/GenBank/DDBJ whole genome shotgun (WGS) entry which is preliminary data.</text>
</comment>
<evidence type="ECO:0000313" key="3">
    <source>
        <dbReference type="EMBL" id="KAI5074467.1"/>
    </source>
</evidence>
<proteinExistence type="predicted"/>
<keyword evidence="2" id="KW-0812">Transmembrane</keyword>
<evidence type="ECO:0000256" key="2">
    <source>
        <dbReference type="SAM" id="Phobius"/>
    </source>
</evidence>
<keyword evidence="4" id="KW-1185">Reference proteome</keyword>
<protein>
    <submittedName>
        <fullName evidence="3">Uncharacterized protein</fullName>
    </submittedName>
</protein>
<evidence type="ECO:0000256" key="1">
    <source>
        <dbReference type="SAM" id="MobiDB-lite"/>
    </source>
</evidence>
<feature type="transmembrane region" description="Helical" evidence="2">
    <location>
        <begin position="63"/>
        <end position="80"/>
    </location>
</feature>
<sequence>MSTSRCKGEHSIGTEESMSRVVIKTPANTEQQIPTDENAICPDNRQSSSDSLARNKMAPFKRAPLLALSLLLLVTFLAAAPPANAQACPCGFPKITDEYDTTKYECCVYGTDTPCTLLCNRGCCP</sequence>
<gene>
    <name evidence="3" type="ORF">GOP47_0010428</name>
</gene>
<feature type="region of interest" description="Disordered" evidence="1">
    <location>
        <begin position="1"/>
        <end position="50"/>
    </location>
</feature>
<organism evidence="3 4">
    <name type="scientific">Adiantum capillus-veneris</name>
    <name type="common">Maidenhair fern</name>
    <dbReference type="NCBI Taxonomy" id="13818"/>
    <lineage>
        <taxon>Eukaryota</taxon>
        <taxon>Viridiplantae</taxon>
        <taxon>Streptophyta</taxon>
        <taxon>Embryophyta</taxon>
        <taxon>Tracheophyta</taxon>
        <taxon>Polypodiopsida</taxon>
        <taxon>Polypodiidae</taxon>
        <taxon>Polypodiales</taxon>
        <taxon>Pteridineae</taxon>
        <taxon>Pteridaceae</taxon>
        <taxon>Vittarioideae</taxon>
        <taxon>Adiantum</taxon>
    </lineage>
</organism>
<dbReference type="AlphaFoldDB" id="A0A9D4ZHS0"/>
<evidence type="ECO:0000313" key="4">
    <source>
        <dbReference type="Proteomes" id="UP000886520"/>
    </source>
</evidence>
<feature type="compositionally biased region" description="Basic and acidic residues" evidence="1">
    <location>
        <begin position="1"/>
        <end position="13"/>
    </location>
</feature>
<accession>A0A9D4ZHS0</accession>
<keyword evidence="2" id="KW-0472">Membrane</keyword>
<feature type="compositionally biased region" description="Polar residues" evidence="1">
    <location>
        <begin position="26"/>
        <end position="35"/>
    </location>
</feature>
<dbReference type="Proteomes" id="UP000886520">
    <property type="component" value="Chromosome 10"/>
</dbReference>
<name>A0A9D4ZHS0_ADICA</name>
<keyword evidence="2" id="KW-1133">Transmembrane helix</keyword>